<gene>
    <name evidence="1" type="ORF">UFOPK2996_00756</name>
</gene>
<proteinExistence type="predicted"/>
<dbReference type="AlphaFoldDB" id="A0A6J6XH11"/>
<dbReference type="EMBL" id="CAFAAH010000086">
    <property type="protein sequence ID" value="CAB4795425.1"/>
    <property type="molecule type" value="Genomic_DNA"/>
</dbReference>
<protein>
    <submittedName>
        <fullName evidence="1">Unannotated protein</fullName>
    </submittedName>
</protein>
<evidence type="ECO:0000313" key="1">
    <source>
        <dbReference type="EMBL" id="CAB4795425.1"/>
    </source>
</evidence>
<name>A0A6J6XH11_9ZZZZ</name>
<accession>A0A6J6XH11</accession>
<sequence length="52" mass="6057">MLVVICKDKSANTKFCGDSCRHAEYDHRRKVCIDEVVWSVESRVPERLNFEG</sequence>
<organism evidence="1">
    <name type="scientific">freshwater metagenome</name>
    <dbReference type="NCBI Taxonomy" id="449393"/>
    <lineage>
        <taxon>unclassified sequences</taxon>
        <taxon>metagenomes</taxon>
        <taxon>ecological metagenomes</taxon>
    </lineage>
</organism>
<reference evidence="1" key="1">
    <citation type="submission" date="2020-05" db="EMBL/GenBank/DDBJ databases">
        <authorList>
            <person name="Chiriac C."/>
            <person name="Salcher M."/>
            <person name="Ghai R."/>
            <person name="Kavagutti S V."/>
        </authorList>
    </citation>
    <scope>NUCLEOTIDE SEQUENCE</scope>
</reference>